<dbReference type="PROSITE" id="PS00611">
    <property type="entry name" value="HISOL_DEHYDROGENASE"/>
    <property type="match status" value="1"/>
</dbReference>
<dbReference type="GO" id="GO:0005829">
    <property type="term" value="C:cytosol"/>
    <property type="evidence" value="ECO:0007669"/>
    <property type="project" value="TreeGrafter"/>
</dbReference>
<comment type="cofactor">
    <cofactor evidence="1">
        <name>Zn(2+)</name>
        <dbReference type="ChEBI" id="CHEBI:29105"/>
    </cofactor>
</comment>
<evidence type="ECO:0008006" key="11">
    <source>
        <dbReference type="Google" id="ProtNLM"/>
    </source>
</evidence>
<dbReference type="PANTHER" id="PTHR21256">
    <property type="entry name" value="HISTIDINOL DEHYDROGENASE HDH"/>
    <property type="match status" value="1"/>
</dbReference>
<evidence type="ECO:0000256" key="2">
    <source>
        <dbReference type="ARBA" id="ARBA00004940"/>
    </source>
</evidence>
<reference evidence="9" key="1">
    <citation type="submission" date="2021-10" db="EMBL/GenBank/DDBJ databases">
        <authorList>
            <person name="Piombo E."/>
        </authorList>
    </citation>
    <scope>NUCLEOTIDE SEQUENCE</scope>
</reference>
<dbReference type="Gene3D" id="3.40.50.1980">
    <property type="entry name" value="Nitrogenase molybdenum iron protein domain"/>
    <property type="match status" value="2"/>
</dbReference>
<dbReference type="InterPro" id="IPR001692">
    <property type="entry name" value="Histidinol_DH_CS"/>
</dbReference>
<dbReference type="PANTHER" id="PTHR21256:SF14">
    <property type="entry name" value="HISTIDINOL DEHYDROGENASE"/>
    <property type="match status" value="1"/>
</dbReference>
<evidence type="ECO:0000313" key="10">
    <source>
        <dbReference type="Proteomes" id="UP000754883"/>
    </source>
</evidence>
<dbReference type="OrthoDB" id="1703565at2759"/>
<proteinExistence type="inferred from homology"/>
<keyword evidence="6" id="KW-0560">Oxidoreductase</keyword>
<feature type="region of interest" description="Disordered" evidence="8">
    <location>
        <begin position="557"/>
        <end position="576"/>
    </location>
</feature>
<dbReference type="GO" id="GO:0046872">
    <property type="term" value="F:metal ion binding"/>
    <property type="evidence" value="ECO:0007669"/>
    <property type="project" value="UniProtKB-KW"/>
</dbReference>
<evidence type="ECO:0000256" key="5">
    <source>
        <dbReference type="ARBA" id="ARBA00022833"/>
    </source>
</evidence>
<evidence type="ECO:0000256" key="4">
    <source>
        <dbReference type="ARBA" id="ARBA00022723"/>
    </source>
</evidence>
<dbReference type="GO" id="GO:0051287">
    <property type="term" value="F:NAD binding"/>
    <property type="evidence" value="ECO:0007669"/>
    <property type="project" value="InterPro"/>
</dbReference>
<evidence type="ECO:0000256" key="7">
    <source>
        <dbReference type="RuleBase" id="RU004175"/>
    </source>
</evidence>
<comment type="pathway">
    <text evidence="2">Amino-acid biosynthesis; L-histidine biosynthesis; L-histidine from 5-phospho-alpha-D-ribose 1-diphosphate: step 9/9.</text>
</comment>
<evidence type="ECO:0000256" key="1">
    <source>
        <dbReference type="ARBA" id="ARBA00001947"/>
    </source>
</evidence>
<name>A0A9N9UPZ8_9HYPO</name>
<feature type="compositionally biased region" description="Polar residues" evidence="8">
    <location>
        <begin position="565"/>
        <end position="576"/>
    </location>
</feature>
<dbReference type="GO" id="GO:0000105">
    <property type="term" value="P:L-histidine biosynthetic process"/>
    <property type="evidence" value="ECO:0007669"/>
    <property type="project" value="TreeGrafter"/>
</dbReference>
<accession>A0A9N9UPZ8</accession>
<dbReference type="InterPro" id="IPR012131">
    <property type="entry name" value="Hstdl_DH"/>
</dbReference>
<dbReference type="CDD" id="cd06572">
    <property type="entry name" value="Histidinol_dh"/>
    <property type="match status" value="1"/>
</dbReference>
<keyword evidence="10" id="KW-1185">Reference proteome</keyword>
<feature type="region of interest" description="Disordered" evidence="8">
    <location>
        <begin position="496"/>
        <end position="534"/>
    </location>
</feature>
<dbReference type="FunFam" id="3.40.50.1980:FF:000001">
    <property type="entry name" value="Histidinol dehydrogenase"/>
    <property type="match status" value="1"/>
</dbReference>
<gene>
    <name evidence="9" type="ORF">CBYS24578_00003675</name>
</gene>
<organism evidence="9 10">
    <name type="scientific">Clonostachys byssicola</name>
    <dbReference type="NCBI Taxonomy" id="160290"/>
    <lineage>
        <taxon>Eukaryota</taxon>
        <taxon>Fungi</taxon>
        <taxon>Dikarya</taxon>
        <taxon>Ascomycota</taxon>
        <taxon>Pezizomycotina</taxon>
        <taxon>Sordariomycetes</taxon>
        <taxon>Hypocreomycetidae</taxon>
        <taxon>Hypocreales</taxon>
        <taxon>Bionectriaceae</taxon>
        <taxon>Clonostachys</taxon>
    </lineage>
</organism>
<evidence type="ECO:0000313" key="9">
    <source>
        <dbReference type="EMBL" id="CAG9995449.1"/>
    </source>
</evidence>
<dbReference type="Proteomes" id="UP000754883">
    <property type="component" value="Unassembled WGS sequence"/>
</dbReference>
<keyword evidence="5" id="KW-0862">Zinc</keyword>
<dbReference type="PRINTS" id="PR00083">
    <property type="entry name" value="HOLDHDRGNASE"/>
</dbReference>
<protein>
    <recommendedName>
        <fullName evidence="11">Histidinol dehydrogenase</fullName>
    </recommendedName>
</protein>
<evidence type="ECO:0000256" key="8">
    <source>
        <dbReference type="SAM" id="MobiDB-lite"/>
    </source>
</evidence>
<dbReference type="CDD" id="cd12148">
    <property type="entry name" value="fungal_TF_MHR"/>
    <property type="match status" value="1"/>
</dbReference>
<dbReference type="NCBIfam" id="TIGR00069">
    <property type="entry name" value="hisD"/>
    <property type="match status" value="1"/>
</dbReference>
<sequence length="1090" mass="120379">MPEFLKTGSSPKTNGDAQTLDVPAIVKGVIDDIRARGDEAVRSYSEKFDKWSPASFRLSKSQIDEIISTVPEQIIADIKTAQHNVRTFAEAQRGTITDLEIEISPGVHLGHKNIPIDCVGAYIPGGRYPLLASAHMTILTAKVAGVPKVVACTPPINGQIPSSTVAAMHHAGADEIWILGGVQAIAAMALGTETMPKANFIAGPGNAFVAEAKRQLFGDIGIDLPAGPTEVLIVADHKADPTTVAVDLLSQAEHGPDSPAVLITTSREVGEASIREVDRLLKILPTAPIASVSWDRFGEVVLVETLDEAYKLADDYTFEHVQILTENPREALKKMSNYGALFLGEKTCVSYGDKVIGTNHVLPTKKAGRFTGGLWVGKFLKTVTYQEVTSASQSGELGRLCGRASRAENFEGHARSGDLRAHLYLGDDVEYGALSEIAEGRVNDAGSAILNVFGNGLQHSLTRVARNSKDLHYLQMLHAAVNKILASNRQLPLDPLSSISTGAGLPPPESQDLQQHQDEPQNMEPTAQGEDTGIRDSIEPLNQVPIKSLYEVTQLGSLRPRQLSPPGSANGTPGSTRLLSDIVSQGKLDWNDALRLTMRFLNKTDYYLYGILHGFDSIESIRHASPLLFTAICTVSALHEPHGEALFKICSLELRTLISSFVFAPKATVHDFQGLCIASFWLSDISWSVSGLAIRRAIEFQLEHSFEIVVGDKQMQRRSGTKFQFTSDEDALSCLRVWYLFFVCDHHMSILYGRPSSFGVQASVNNWERFFKTMPQSITDTRISSQIELVLILEKVTQLLGPDIHARTPLIFKAQLELFGQQLDQWVSSWTIRYEQHQRIGEYPRKSLTIHYLFAKLFLTSHVFRGLSSDPNKDPIPQEFYDMAQDAVRSARSIIDLVTGDETMKAAFVGMPHYYHTFVAYSCSFLLKLHTEYHQHLGLERQDILSAISRVIELCQRTPCASYHLVRWMGAGLQKLSKNYEAALAKGAMRQQEPELANEDRMNQIQPFDSEIGGDFRTLEDNEARWDMSRDTEGLFSEICQDVIPSTSHIGNNLYPTDGSVAQADNGQFDQYWGFVSPTFGSEYLGFGLL</sequence>
<dbReference type="Gene3D" id="1.20.5.1300">
    <property type="match status" value="1"/>
</dbReference>
<dbReference type="FunFam" id="3.40.50.1980:FF:000026">
    <property type="entry name" value="Histidinol dehydrogenase"/>
    <property type="match status" value="1"/>
</dbReference>
<keyword evidence="4" id="KW-0479">Metal-binding</keyword>
<dbReference type="Pfam" id="PF00815">
    <property type="entry name" value="Histidinol_dh"/>
    <property type="match status" value="1"/>
</dbReference>
<comment type="caution">
    <text evidence="9">The sequence shown here is derived from an EMBL/GenBank/DDBJ whole genome shotgun (WGS) entry which is preliminary data.</text>
</comment>
<comment type="similarity">
    <text evidence="3 7">Belongs to the histidinol dehydrogenase family.</text>
</comment>
<evidence type="ECO:0000256" key="6">
    <source>
        <dbReference type="ARBA" id="ARBA00023002"/>
    </source>
</evidence>
<dbReference type="AlphaFoldDB" id="A0A9N9UPZ8"/>
<evidence type="ECO:0000256" key="3">
    <source>
        <dbReference type="ARBA" id="ARBA00010178"/>
    </source>
</evidence>
<dbReference type="GO" id="GO:0004399">
    <property type="term" value="F:histidinol dehydrogenase activity"/>
    <property type="evidence" value="ECO:0007669"/>
    <property type="project" value="UniProtKB-ARBA"/>
</dbReference>
<dbReference type="EMBL" id="CABFNO020001536">
    <property type="protein sequence ID" value="CAG9995449.1"/>
    <property type="molecule type" value="Genomic_DNA"/>
</dbReference>
<dbReference type="InterPro" id="IPR016161">
    <property type="entry name" value="Ald_DH/histidinol_DH"/>
</dbReference>
<dbReference type="SUPFAM" id="SSF53720">
    <property type="entry name" value="ALDH-like"/>
    <property type="match status" value="1"/>
</dbReference>